<evidence type="ECO:0000313" key="3">
    <source>
        <dbReference type="Proteomes" id="UP001451303"/>
    </source>
</evidence>
<sequence length="109" mass="12097">MMEGCGTEFCNNASIQTQQGMSGFPVASDVWVQTSNQCRSLNSDLLHDKHLRTSSEIMVNSIDVKGTKSNQEHISTDADHDQPRLKQETMPMWAIMGVLAPPPRLEATH</sequence>
<organism evidence="2 3">
    <name type="scientific">Neurospora intermedia</name>
    <dbReference type="NCBI Taxonomy" id="5142"/>
    <lineage>
        <taxon>Eukaryota</taxon>
        <taxon>Fungi</taxon>
        <taxon>Dikarya</taxon>
        <taxon>Ascomycota</taxon>
        <taxon>Pezizomycotina</taxon>
        <taxon>Sordariomycetes</taxon>
        <taxon>Sordariomycetidae</taxon>
        <taxon>Sordariales</taxon>
        <taxon>Sordariaceae</taxon>
        <taxon>Neurospora</taxon>
    </lineage>
</organism>
<protein>
    <submittedName>
        <fullName evidence="2">Uncharacterized protein</fullName>
    </submittedName>
</protein>
<feature type="region of interest" description="Disordered" evidence="1">
    <location>
        <begin position="66"/>
        <end position="85"/>
    </location>
</feature>
<proteinExistence type="predicted"/>
<name>A0ABR3CZY0_NEUIN</name>
<accession>A0ABR3CZY0</accession>
<dbReference type="Proteomes" id="UP001451303">
    <property type="component" value="Unassembled WGS sequence"/>
</dbReference>
<reference evidence="2 3" key="1">
    <citation type="submission" date="2023-09" db="EMBL/GenBank/DDBJ databases">
        <title>Multi-omics analysis of a traditional fermented food reveals byproduct-associated fungal strains for waste-to-food upcycling.</title>
        <authorList>
            <consortium name="Lawrence Berkeley National Laboratory"/>
            <person name="Rekdal V.M."/>
            <person name="Villalobos-Escobedo J.M."/>
            <person name="Rodriguez-Valeron N."/>
            <person name="Garcia M.O."/>
            <person name="Vasquez D.P."/>
            <person name="Damayanti I."/>
            <person name="Sorensen P.M."/>
            <person name="Baidoo E.E."/>
            <person name="De Carvalho A.C."/>
            <person name="Riley R."/>
            <person name="Lipzen A."/>
            <person name="He G."/>
            <person name="Yan M."/>
            <person name="Haridas S."/>
            <person name="Daum C."/>
            <person name="Yoshinaga Y."/>
            <person name="Ng V."/>
            <person name="Grigoriev I.V."/>
            <person name="Munk R."/>
            <person name="Nuraida L."/>
            <person name="Wijaya C.H."/>
            <person name="Morales P.-C."/>
            <person name="Keasling J.D."/>
        </authorList>
    </citation>
    <scope>NUCLEOTIDE SEQUENCE [LARGE SCALE GENOMIC DNA]</scope>
    <source>
        <strain evidence="2 3">FGSC 2613</strain>
    </source>
</reference>
<dbReference type="EMBL" id="JAVLET010000014">
    <property type="protein sequence ID" value="KAL0465980.1"/>
    <property type="molecule type" value="Genomic_DNA"/>
</dbReference>
<comment type="caution">
    <text evidence="2">The sequence shown here is derived from an EMBL/GenBank/DDBJ whole genome shotgun (WGS) entry which is preliminary data.</text>
</comment>
<feature type="compositionally biased region" description="Basic and acidic residues" evidence="1">
    <location>
        <begin position="70"/>
        <end position="85"/>
    </location>
</feature>
<evidence type="ECO:0000313" key="2">
    <source>
        <dbReference type="EMBL" id="KAL0465980.1"/>
    </source>
</evidence>
<evidence type="ECO:0000256" key="1">
    <source>
        <dbReference type="SAM" id="MobiDB-lite"/>
    </source>
</evidence>
<keyword evidence="3" id="KW-1185">Reference proteome</keyword>
<gene>
    <name evidence="2" type="ORF">QR685DRAFT_575608</name>
</gene>